<dbReference type="InterPro" id="IPR001647">
    <property type="entry name" value="HTH_TetR"/>
</dbReference>
<dbReference type="EMBL" id="CP080997">
    <property type="protein sequence ID" value="QZA06081.1"/>
    <property type="molecule type" value="Genomic_DNA"/>
</dbReference>
<dbReference type="KEGG" id="mher:K3U94_13520"/>
<dbReference type="PANTHER" id="PTHR30055:SF226">
    <property type="entry name" value="HTH-TYPE TRANSCRIPTIONAL REGULATOR PKSA"/>
    <property type="match status" value="1"/>
</dbReference>
<feature type="DNA-binding region" description="H-T-H motif" evidence="2">
    <location>
        <begin position="43"/>
        <end position="62"/>
    </location>
</feature>
<protein>
    <submittedName>
        <fullName evidence="4">TetR/AcrR family transcriptional regulator</fullName>
    </submittedName>
</protein>
<dbReference type="Gene3D" id="1.10.357.10">
    <property type="entry name" value="Tetracycline Repressor, domain 2"/>
    <property type="match status" value="1"/>
</dbReference>
<evidence type="ECO:0000313" key="5">
    <source>
        <dbReference type="Proteomes" id="UP000825008"/>
    </source>
</evidence>
<dbReference type="Proteomes" id="UP000825008">
    <property type="component" value="Chromosome"/>
</dbReference>
<sequence length="203" mass="21745">MADKNATGARVDENASAAREEAVAAVLIHAADLFAERGPAATSIRDIGTRSGVNHGLVFRYLGTKDQLVKAVLNHLADEVSAAAQAGASAEVIAAKAELQWRVLARAILDGFPVGQLQERFPIAANLVKHVRHSYDEELTGRLAAANVIALQLGWQLFEPFLRSAAGIEDLSPAELRQSLNGEIARMLKASPKDVYRIAFPVS</sequence>
<keyword evidence="1 2" id="KW-0238">DNA-binding</keyword>
<evidence type="ECO:0000256" key="1">
    <source>
        <dbReference type="ARBA" id="ARBA00023125"/>
    </source>
</evidence>
<feature type="domain" description="HTH tetR-type" evidence="3">
    <location>
        <begin position="20"/>
        <end position="80"/>
    </location>
</feature>
<dbReference type="GO" id="GO:0003700">
    <property type="term" value="F:DNA-binding transcription factor activity"/>
    <property type="evidence" value="ECO:0007669"/>
    <property type="project" value="TreeGrafter"/>
</dbReference>
<evidence type="ECO:0000259" key="3">
    <source>
        <dbReference type="PROSITE" id="PS50977"/>
    </source>
</evidence>
<gene>
    <name evidence="4" type="ORF">K3U94_13520</name>
</gene>
<name>A0A9X7ZD53_9MYCO</name>
<dbReference type="InterPro" id="IPR009057">
    <property type="entry name" value="Homeodomain-like_sf"/>
</dbReference>
<evidence type="ECO:0000256" key="2">
    <source>
        <dbReference type="PROSITE-ProRule" id="PRU00335"/>
    </source>
</evidence>
<dbReference type="RefSeq" id="WP_220694048.1">
    <property type="nucleotide sequence ID" value="NZ_CP080997.1"/>
</dbReference>
<dbReference type="SUPFAM" id="SSF46689">
    <property type="entry name" value="Homeodomain-like"/>
    <property type="match status" value="1"/>
</dbReference>
<reference evidence="4" key="1">
    <citation type="submission" date="2021-08" db="EMBL/GenBank/DDBJ databases">
        <title>Whole genome sequencing of non-tuberculosis mycobacteria type-strains.</title>
        <authorList>
            <person name="Igarashi Y."/>
            <person name="Osugi A."/>
            <person name="Mitarai S."/>
        </authorList>
    </citation>
    <scope>NUCLEOTIDE SEQUENCE</scope>
    <source>
        <strain evidence="4">JCM 30995</strain>
    </source>
</reference>
<accession>A0A9X7ZD53</accession>
<dbReference type="Pfam" id="PF00440">
    <property type="entry name" value="TetR_N"/>
    <property type="match status" value="1"/>
</dbReference>
<dbReference type="PANTHER" id="PTHR30055">
    <property type="entry name" value="HTH-TYPE TRANSCRIPTIONAL REGULATOR RUTR"/>
    <property type="match status" value="1"/>
</dbReference>
<proteinExistence type="predicted"/>
<dbReference type="AlphaFoldDB" id="A0A9X7ZD53"/>
<dbReference type="PROSITE" id="PS50977">
    <property type="entry name" value="HTH_TETR_2"/>
    <property type="match status" value="1"/>
</dbReference>
<organism evidence="4 5">
    <name type="scientific">Mycolicibacter heraklionensis</name>
    <dbReference type="NCBI Taxonomy" id="512402"/>
    <lineage>
        <taxon>Bacteria</taxon>
        <taxon>Bacillati</taxon>
        <taxon>Actinomycetota</taxon>
        <taxon>Actinomycetes</taxon>
        <taxon>Mycobacteriales</taxon>
        <taxon>Mycobacteriaceae</taxon>
        <taxon>Mycolicibacter</taxon>
    </lineage>
</organism>
<dbReference type="InterPro" id="IPR050109">
    <property type="entry name" value="HTH-type_TetR-like_transc_reg"/>
</dbReference>
<evidence type="ECO:0000313" key="4">
    <source>
        <dbReference type="EMBL" id="QZA06081.1"/>
    </source>
</evidence>
<dbReference type="GO" id="GO:0000976">
    <property type="term" value="F:transcription cis-regulatory region binding"/>
    <property type="evidence" value="ECO:0007669"/>
    <property type="project" value="TreeGrafter"/>
</dbReference>